<protein>
    <submittedName>
        <fullName evidence="1">Uncharacterized protein</fullName>
    </submittedName>
</protein>
<evidence type="ECO:0000313" key="1">
    <source>
        <dbReference type="EMBL" id="MFC4263013.1"/>
    </source>
</evidence>
<sequence>MAIKNLQDLEKEIAALEIEKATKEAALKTQFHATLESYQPQNILKTTMNGLVEPGNIGSTILKAAGGIGVGLLAKNFVLNKATNYVTNLASSALQSTAKNAVNNNKDKIAAWATAIYKNLFNKKK</sequence>
<dbReference type="Proteomes" id="UP001595907">
    <property type="component" value="Unassembled WGS sequence"/>
</dbReference>
<evidence type="ECO:0000313" key="2">
    <source>
        <dbReference type="Proteomes" id="UP001595907"/>
    </source>
</evidence>
<keyword evidence="2" id="KW-1185">Reference proteome</keyword>
<name>A0ABV8QT37_9BACT</name>
<gene>
    <name evidence="1" type="ORF">ACFOWM_09000</name>
</gene>
<organism evidence="1 2">
    <name type="scientific">Ferruginibacter yonginensis</name>
    <dbReference type="NCBI Taxonomy" id="1310416"/>
    <lineage>
        <taxon>Bacteria</taxon>
        <taxon>Pseudomonadati</taxon>
        <taxon>Bacteroidota</taxon>
        <taxon>Chitinophagia</taxon>
        <taxon>Chitinophagales</taxon>
        <taxon>Chitinophagaceae</taxon>
        <taxon>Ferruginibacter</taxon>
    </lineage>
</organism>
<dbReference type="RefSeq" id="WP_379709037.1">
    <property type="nucleotide sequence ID" value="NZ_JBHSCZ010000002.1"/>
</dbReference>
<dbReference type="EMBL" id="JBHSCZ010000002">
    <property type="protein sequence ID" value="MFC4263013.1"/>
    <property type="molecule type" value="Genomic_DNA"/>
</dbReference>
<proteinExistence type="predicted"/>
<reference evidence="2" key="1">
    <citation type="journal article" date="2019" name="Int. J. Syst. Evol. Microbiol.">
        <title>The Global Catalogue of Microorganisms (GCM) 10K type strain sequencing project: providing services to taxonomists for standard genome sequencing and annotation.</title>
        <authorList>
            <consortium name="The Broad Institute Genomics Platform"/>
            <consortium name="The Broad Institute Genome Sequencing Center for Infectious Disease"/>
            <person name="Wu L."/>
            <person name="Ma J."/>
        </authorList>
    </citation>
    <scope>NUCLEOTIDE SEQUENCE [LARGE SCALE GENOMIC DNA]</scope>
    <source>
        <strain evidence="2">CECT 8289</strain>
    </source>
</reference>
<comment type="caution">
    <text evidence="1">The sequence shown here is derived from an EMBL/GenBank/DDBJ whole genome shotgun (WGS) entry which is preliminary data.</text>
</comment>
<accession>A0ABV8QT37</accession>